<organism evidence="1 2">
    <name type="scientific">Colletotrichum tamarilloi</name>
    <dbReference type="NCBI Taxonomy" id="1209934"/>
    <lineage>
        <taxon>Eukaryota</taxon>
        <taxon>Fungi</taxon>
        <taxon>Dikarya</taxon>
        <taxon>Ascomycota</taxon>
        <taxon>Pezizomycotina</taxon>
        <taxon>Sordariomycetes</taxon>
        <taxon>Hypocreomycetidae</taxon>
        <taxon>Glomerellales</taxon>
        <taxon>Glomerellaceae</taxon>
        <taxon>Colletotrichum</taxon>
        <taxon>Colletotrichum acutatum species complex</taxon>
    </lineage>
</organism>
<sequence>MPTTILFGGAKRQRRNQSTVIDSVREMDIFSFIIKTATHSWTSLTNCHAAAQQSQSHAAPDPHFENHVAGIFEETELSSLDFECWRRAADQV</sequence>
<protein>
    <submittedName>
        <fullName evidence="1">Uncharacterized protein</fullName>
    </submittedName>
</protein>
<name>A0ABQ9RGI1_9PEZI</name>
<evidence type="ECO:0000313" key="1">
    <source>
        <dbReference type="EMBL" id="KAK1503234.1"/>
    </source>
</evidence>
<comment type="caution">
    <text evidence="1">The sequence shown here is derived from an EMBL/GenBank/DDBJ whole genome shotgun (WGS) entry which is preliminary data.</text>
</comment>
<reference evidence="1 2" key="1">
    <citation type="submission" date="2016-10" db="EMBL/GenBank/DDBJ databases">
        <title>The genome sequence of Colletotrichum fioriniae PJ7.</title>
        <authorList>
            <person name="Baroncelli R."/>
        </authorList>
    </citation>
    <scope>NUCLEOTIDE SEQUENCE [LARGE SCALE GENOMIC DNA]</scope>
    <source>
        <strain evidence="1 2">Tom-12</strain>
    </source>
</reference>
<dbReference type="GeneID" id="85404814"/>
<proteinExistence type="predicted"/>
<dbReference type="RefSeq" id="XP_060384530.1">
    <property type="nucleotide sequence ID" value="XM_060520576.1"/>
</dbReference>
<dbReference type="EMBL" id="MLFU01000011">
    <property type="protein sequence ID" value="KAK1503234.1"/>
    <property type="molecule type" value="Genomic_DNA"/>
</dbReference>
<keyword evidence="2" id="KW-1185">Reference proteome</keyword>
<evidence type="ECO:0000313" key="2">
    <source>
        <dbReference type="Proteomes" id="UP001227543"/>
    </source>
</evidence>
<gene>
    <name evidence="1" type="ORF">CTAM01_04546</name>
</gene>
<accession>A0ABQ9RGI1</accession>
<dbReference type="Proteomes" id="UP001227543">
    <property type="component" value="Unassembled WGS sequence"/>
</dbReference>